<dbReference type="AlphaFoldDB" id="A0A1W1HFC9"/>
<reference evidence="1 2" key="1">
    <citation type="submission" date="2017-03" db="EMBL/GenBank/DDBJ databases">
        <authorList>
            <person name="Afonso C.L."/>
            <person name="Miller P.J."/>
            <person name="Scott M.A."/>
            <person name="Spackman E."/>
            <person name="Goraichik I."/>
            <person name="Dimitrov K.M."/>
            <person name="Suarez D.L."/>
            <person name="Swayne D.E."/>
        </authorList>
    </citation>
    <scope>NUCLEOTIDE SEQUENCE [LARGE SCALE GENOMIC DNA]</scope>
    <source>
        <strain evidence="1">PRJEB14757</strain>
    </source>
</reference>
<dbReference type="Proteomes" id="UP000191931">
    <property type="component" value="Unassembled WGS sequence"/>
</dbReference>
<proteinExistence type="predicted"/>
<sequence length="88" mass="9657">MSLISRIEQLEKRAAPGNVAEIVINENPEDKPVIGFEVLTSSEGLLDKVLRLPDESEADLRERALQIGHDAARKNGSGFITLFAMVEP</sequence>
<protein>
    <submittedName>
        <fullName evidence="1">Uncharacterized protein</fullName>
    </submittedName>
</protein>
<dbReference type="EMBL" id="FWEV01000194">
    <property type="protein sequence ID" value="SLM31136.1"/>
    <property type="molecule type" value="Genomic_DNA"/>
</dbReference>
<dbReference type="STRING" id="1246637.MTBBW1_2730006"/>
<organism evidence="1 2">
    <name type="scientific">Desulfamplus magnetovallimortis</name>
    <dbReference type="NCBI Taxonomy" id="1246637"/>
    <lineage>
        <taxon>Bacteria</taxon>
        <taxon>Pseudomonadati</taxon>
        <taxon>Thermodesulfobacteriota</taxon>
        <taxon>Desulfobacteria</taxon>
        <taxon>Desulfobacterales</taxon>
        <taxon>Desulfobacteraceae</taxon>
        <taxon>Desulfamplus</taxon>
    </lineage>
</organism>
<keyword evidence="2" id="KW-1185">Reference proteome</keyword>
<evidence type="ECO:0000313" key="2">
    <source>
        <dbReference type="Proteomes" id="UP000191931"/>
    </source>
</evidence>
<gene>
    <name evidence="1" type="ORF">MTBBW1_2730006</name>
</gene>
<evidence type="ECO:0000313" key="1">
    <source>
        <dbReference type="EMBL" id="SLM31136.1"/>
    </source>
</evidence>
<name>A0A1W1HFC9_9BACT</name>
<accession>A0A1W1HFC9</accession>
<dbReference type="RefSeq" id="WP_080809995.1">
    <property type="nucleotide sequence ID" value="NZ_LT828577.1"/>
</dbReference>